<reference evidence="2" key="2">
    <citation type="journal article" date="2018" name="Mol. Plant Microbe Interact.">
        <title>Genome sequence resources for the wheat stripe rust pathogen (Puccinia striiformis f. sp. tritici) and the barley stripe rust pathogen (Puccinia striiformis f. sp. hordei).</title>
        <authorList>
            <person name="Xia C."/>
            <person name="Wang M."/>
            <person name="Yin C."/>
            <person name="Cornejo O.E."/>
            <person name="Hulbert S.H."/>
            <person name="Chen X."/>
        </authorList>
    </citation>
    <scope>NUCLEOTIDE SEQUENCE [LARGE SCALE GENOMIC DNA]</scope>
    <source>
        <strain evidence="2">93-210</strain>
    </source>
</reference>
<sequence length="210" mass="23045">MDSACGTPYPTGVVSTPEGQLLVRRDVDEIVDKVHHLNGFVKRRTGNPPGGQRGAASDASNAAFALKTLIEAEDGQIRELTRLSLETGSLDKSLVSKRVNEFLEIETHVSASRAAISAAFPNDPQVKAAENNVKTKDTLFLNAIQKLALAPNPAKLKSQLKSVTDQRVPLLKGQRRFHTFQFRPNFHKSSTRLMSWSSYAQPMHAPTNSQ</sequence>
<evidence type="ECO:0000313" key="2">
    <source>
        <dbReference type="Proteomes" id="UP001060170"/>
    </source>
</evidence>
<evidence type="ECO:0000313" key="1">
    <source>
        <dbReference type="EMBL" id="KAI7942360.1"/>
    </source>
</evidence>
<name>A0ACC0E056_9BASI</name>
<comment type="caution">
    <text evidence="1">The sequence shown here is derived from an EMBL/GenBank/DDBJ whole genome shotgun (WGS) entry which is preliminary data.</text>
</comment>
<reference evidence="1 2" key="3">
    <citation type="journal article" date="2022" name="Microbiol. Spectr.">
        <title>Folding features and dynamics of 3D genome architecture in plant fungal pathogens.</title>
        <authorList>
            <person name="Xia C."/>
        </authorList>
    </citation>
    <scope>NUCLEOTIDE SEQUENCE [LARGE SCALE GENOMIC DNA]</scope>
    <source>
        <strain evidence="1 2">93-210</strain>
    </source>
</reference>
<dbReference type="EMBL" id="CM045876">
    <property type="protein sequence ID" value="KAI7942360.1"/>
    <property type="molecule type" value="Genomic_DNA"/>
</dbReference>
<gene>
    <name evidence="1" type="ORF">MJO28_012387</name>
</gene>
<protein>
    <submittedName>
        <fullName evidence="1">Uncharacterized protein</fullName>
    </submittedName>
</protein>
<reference evidence="2" key="1">
    <citation type="journal article" date="2018" name="BMC Genomics">
        <title>Genomic insights into host adaptation between the wheat stripe rust pathogen (Puccinia striiformis f. sp. tritici) and the barley stripe rust pathogen (Puccinia striiformis f. sp. hordei).</title>
        <authorList>
            <person name="Xia C."/>
            <person name="Wang M."/>
            <person name="Yin C."/>
            <person name="Cornejo O.E."/>
            <person name="Hulbert S.H."/>
            <person name="Chen X."/>
        </authorList>
    </citation>
    <scope>NUCLEOTIDE SEQUENCE [LARGE SCALE GENOMIC DNA]</scope>
    <source>
        <strain evidence="2">93-210</strain>
    </source>
</reference>
<accession>A0ACC0E056</accession>
<dbReference type="Proteomes" id="UP001060170">
    <property type="component" value="Chromosome 12"/>
</dbReference>
<keyword evidence="2" id="KW-1185">Reference proteome</keyword>
<organism evidence="1 2">
    <name type="scientific">Puccinia striiformis f. sp. tritici</name>
    <dbReference type="NCBI Taxonomy" id="168172"/>
    <lineage>
        <taxon>Eukaryota</taxon>
        <taxon>Fungi</taxon>
        <taxon>Dikarya</taxon>
        <taxon>Basidiomycota</taxon>
        <taxon>Pucciniomycotina</taxon>
        <taxon>Pucciniomycetes</taxon>
        <taxon>Pucciniales</taxon>
        <taxon>Pucciniaceae</taxon>
        <taxon>Puccinia</taxon>
    </lineage>
</organism>
<proteinExistence type="predicted"/>